<organism evidence="8 9">
    <name type="scientific">Meiothermus taiwanensis</name>
    <dbReference type="NCBI Taxonomy" id="172827"/>
    <lineage>
        <taxon>Bacteria</taxon>
        <taxon>Thermotogati</taxon>
        <taxon>Deinococcota</taxon>
        <taxon>Deinococci</taxon>
        <taxon>Thermales</taxon>
        <taxon>Thermaceae</taxon>
        <taxon>Meiothermus</taxon>
    </lineage>
</organism>
<protein>
    <submittedName>
        <fullName evidence="8">Thiol:disulfide interchange protein DsbD</fullName>
        <ecNumber evidence="8">1.8.1.8</ecNumber>
    </submittedName>
</protein>
<keyword evidence="5 6" id="KW-0472">Membrane</keyword>
<keyword evidence="3 6" id="KW-0812">Transmembrane</keyword>
<comment type="caution">
    <text evidence="8">The sequence shown here is derived from an EMBL/GenBank/DDBJ whole genome shotgun (WGS) entry which is preliminary data.</text>
</comment>
<feature type="transmembrane region" description="Helical" evidence="6">
    <location>
        <begin position="183"/>
        <end position="201"/>
    </location>
</feature>
<dbReference type="PANTHER" id="PTHR31272">
    <property type="entry name" value="CYTOCHROME C-TYPE BIOGENESIS PROTEIN HI_1454-RELATED"/>
    <property type="match status" value="1"/>
</dbReference>
<keyword evidence="8" id="KW-0560">Oxidoreductase</keyword>
<dbReference type="GO" id="GO:0047134">
    <property type="term" value="F:protein-disulfide reductase [NAD(P)H] activity"/>
    <property type="evidence" value="ECO:0007669"/>
    <property type="project" value="UniProtKB-EC"/>
</dbReference>
<sequence>MSLVAAFLAGLLSFLSPCVLPLVPTYLLYLGGERGRPLFNALFFVGGFSLLFLLLGLPFTLLGGFLSENRQLLGRAGGAILVLLGLYMLGLKPKWGVNWRYQGDASRPWGAFVLGAVLGLGWTPCIGPILGGILTLTAAGGGIGFLLAYILGLGVPFLLVALFTDRIRPVLRQAGRISRWVEAAAGVVLVAVGLLMFTGTFTQLNSFFLKITPEWLWNLEKNLISP</sequence>
<dbReference type="InterPro" id="IPR051790">
    <property type="entry name" value="Cytochrome_c-biogenesis_DsbD"/>
</dbReference>
<dbReference type="EMBL" id="QWKX01000007">
    <property type="protein sequence ID" value="RIH79281.1"/>
    <property type="molecule type" value="Genomic_DNA"/>
</dbReference>
<proteinExistence type="inferred from homology"/>
<dbReference type="GO" id="GO:0016020">
    <property type="term" value="C:membrane"/>
    <property type="evidence" value="ECO:0007669"/>
    <property type="project" value="UniProtKB-SubCell"/>
</dbReference>
<evidence type="ECO:0000256" key="3">
    <source>
        <dbReference type="ARBA" id="ARBA00022692"/>
    </source>
</evidence>
<feature type="transmembrane region" description="Helical" evidence="6">
    <location>
        <begin position="37"/>
        <end position="60"/>
    </location>
</feature>
<evidence type="ECO:0000313" key="9">
    <source>
        <dbReference type="Proteomes" id="UP000266089"/>
    </source>
</evidence>
<evidence type="ECO:0000259" key="7">
    <source>
        <dbReference type="Pfam" id="PF02683"/>
    </source>
</evidence>
<accession>A0A399EAD9</accession>
<evidence type="ECO:0000256" key="5">
    <source>
        <dbReference type="ARBA" id="ARBA00023136"/>
    </source>
</evidence>
<dbReference type="AlphaFoldDB" id="A0A399EAD9"/>
<keyword evidence="4 6" id="KW-1133">Transmembrane helix</keyword>
<comment type="similarity">
    <text evidence="2">Belongs to the DsbD family.</text>
</comment>
<evidence type="ECO:0000256" key="4">
    <source>
        <dbReference type="ARBA" id="ARBA00022989"/>
    </source>
</evidence>
<feature type="transmembrane region" description="Helical" evidence="6">
    <location>
        <begin position="109"/>
        <end position="136"/>
    </location>
</feature>
<dbReference type="Proteomes" id="UP000266089">
    <property type="component" value="Unassembled WGS sequence"/>
</dbReference>
<evidence type="ECO:0000256" key="2">
    <source>
        <dbReference type="ARBA" id="ARBA00006143"/>
    </source>
</evidence>
<evidence type="ECO:0000313" key="8">
    <source>
        <dbReference type="EMBL" id="RIH79281.1"/>
    </source>
</evidence>
<dbReference type="EC" id="1.8.1.8" evidence="8"/>
<dbReference type="GO" id="GO:0017004">
    <property type="term" value="P:cytochrome complex assembly"/>
    <property type="evidence" value="ECO:0007669"/>
    <property type="project" value="InterPro"/>
</dbReference>
<gene>
    <name evidence="8" type="primary">dsbD_3</name>
    <name evidence="8" type="ORF">Mcate_00456</name>
</gene>
<name>A0A399EAD9_9DEIN</name>
<feature type="transmembrane region" description="Helical" evidence="6">
    <location>
        <begin position="72"/>
        <end position="89"/>
    </location>
</feature>
<evidence type="ECO:0000256" key="6">
    <source>
        <dbReference type="SAM" id="Phobius"/>
    </source>
</evidence>
<feature type="domain" description="Cytochrome C biogenesis protein transmembrane" evidence="7">
    <location>
        <begin position="3"/>
        <end position="197"/>
    </location>
</feature>
<comment type="subcellular location">
    <subcellularLocation>
        <location evidence="1">Membrane</location>
        <topology evidence="1">Multi-pass membrane protein</topology>
    </subcellularLocation>
</comment>
<dbReference type="PANTHER" id="PTHR31272:SF4">
    <property type="entry name" value="CYTOCHROME C-TYPE BIOGENESIS PROTEIN HI_1454-RELATED"/>
    <property type="match status" value="1"/>
</dbReference>
<feature type="transmembrane region" description="Helical" evidence="6">
    <location>
        <begin position="143"/>
        <end position="163"/>
    </location>
</feature>
<dbReference type="Pfam" id="PF02683">
    <property type="entry name" value="DsbD_TM"/>
    <property type="match status" value="1"/>
</dbReference>
<evidence type="ECO:0000256" key="1">
    <source>
        <dbReference type="ARBA" id="ARBA00004141"/>
    </source>
</evidence>
<reference evidence="8 9" key="1">
    <citation type="submission" date="2018-08" db="EMBL/GenBank/DDBJ databases">
        <title>Meiothermus cateniformans JCM 15151 genome sequencing project.</title>
        <authorList>
            <person name="Da Costa M.S."/>
            <person name="Albuquerque L."/>
            <person name="Raposo P."/>
            <person name="Froufe H.J.C."/>
            <person name="Barroso C.S."/>
            <person name="Egas C."/>
        </authorList>
    </citation>
    <scope>NUCLEOTIDE SEQUENCE [LARGE SCALE GENOMIC DNA]</scope>
    <source>
        <strain evidence="8 9">JCM 15151</strain>
    </source>
</reference>
<dbReference type="InterPro" id="IPR003834">
    <property type="entry name" value="Cyt_c_assmbl_TM_dom"/>
</dbReference>